<evidence type="ECO:0000256" key="1">
    <source>
        <dbReference type="ARBA" id="ARBA00004123"/>
    </source>
</evidence>
<feature type="domain" description="C2H2-type" evidence="11">
    <location>
        <begin position="4"/>
        <end position="27"/>
    </location>
</feature>
<evidence type="ECO:0000256" key="8">
    <source>
        <dbReference type="ARBA" id="ARBA00023242"/>
    </source>
</evidence>
<keyword evidence="6" id="KW-0804">Transcription</keyword>
<dbReference type="InterPro" id="IPR013087">
    <property type="entry name" value="Znf_C2H2_type"/>
</dbReference>
<dbReference type="Gene3D" id="3.30.160.60">
    <property type="entry name" value="Classic Zinc Finger"/>
    <property type="match status" value="2"/>
</dbReference>
<dbReference type="SUPFAM" id="SSF57667">
    <property type="entry name" value="beta-beta-alpha zinc fingers"/>
    <property type="match status" value="1"/>
</dbReference>
<keyword evidence="4 9" id="KW-0863">Zinc-finger</keyword>
<evidence type="ECO:0000256" key="7">
    <source>
        <dbReference type="ARBA" id="ARBA00023125"/>
    </source>
</evidence>
<evidence type="ECO:0000256" key="10">
    <source>
        <dbReference type="SAM" id="MobiDB-lite"/>
    </source>
</evidence>
<keyword evidence="3" id="KW-0677">Repeat</keyword>
<feature type="domain" description="C2H2-type" evidence="11">
    <location>
        <begin position="32"/>
        <end position="59"/>
    </location>
</feature>
<evidence type="ECO:0000313" key="12">
    <source>
        <dbReference type="EMBL" id="NWH96986.1"/>
    </source>
</evidence>
<sequence length="93" mass="10370">MGPCKCTKCGKCFPHKRHLIKHQLLHSRGGAHKCGVCGKRYRLKKYLRRHQKIHTREGTAGTSPCSKLGENARTGPRHAEREALGPVKSEGES</sequence>
<protein>
    <submittedName>
        <fullName evidence="12">ZNF25 protein</fullName>
    </submittedName>
</protein>
<evidence type="ECO:0000256" key="3">
    <source>
        <dbReference type="ARBA" id="ARBA00022737"/>
    </source>
</evidence>
<comment type="caution">
    <text evidence="12">The sequence shown here is derived from an EMBL/GenBank/DDBJ whole genome shotgun (WGS) entry which is preliminary data.</text>
</comment>
<reference evidence="12" key="1">
    <citation type="submission" date="2019-09" db="EMBL/GenBank/DDBJ databases">
        <title>Bird 10,000 Genomes (B10K) Project - Family phase.</title>
        <authorList>
            <person name="Zhang G."/>
        </authorList>
    </citation>
    <scope>NUCLEOTIDE SEQUENCE</scope>
    <source>
        <strain evidence="12">B10K-DU-012-47</strain>
    </source>
</reference>
<dbReference type="GO" id="GO:0005634">
    <property type="term" value="C:nucleus"/>
    <property type="evidence" value="ECO:0007669"/>
    <property type="project" value="UniProtKB-SubCell"/>
</dbReference>
<accession>A0A850YRK3</accession>
<evidence type="ECO:0000256" key="9">
    <source>
        <dbReference type="PROSITE-ProRule" id="PRU00042"/>
    </source>
</evidence>
<feature type="region of interest" description="Disordered" evidence="10">
    <location>
        <begin position="52"/>
        <end position="93"/>
    </location>
</feature>
<dbReference type="Pfam" id="PF00096">
    <property type="entry name" value="zf-C2H2"/>
    <property type="match status" value="2"/>
</dbReference>
<dbReference type="PROSITE" id="PS00028">
    <property type="entry name" value="ZINC_FINGER_C2H2_1"/>
    <property type="match status" value="2"/>
</dbReference>
<dbReference type="InterPro" id="IPR036236">
    <property type="entry name" value="Znf_C2H2_sf"/>
</dbReference>
<comment type="subcellular location">
    <subcellularLocation>
        <location evidence="1">Nucleus</location>
    </subcellularLocation>
</comment>
<evidence type="ECO:0000256" key="4">
    <source>
        <dbReference type="ARBA" id="ARBA00022771"/>
    </source>
</evidence>
<dbReference type="OrthoDB" id="3535323at2759"/>
<dbReference type="AlphaFoldDB" id="A0A850YRK3"/>
<evidence type="ECO:0000256" key="6">
    <source>
        <dbReference type="ARBA" id="ARBA00023015"/>
    </source>
</evidence>
<dbReference type="PANTHER" id="PTHR24404:SF100">
    <property type="entry name" value="ZINC FINGER PROTEIN 501"/>
    <property type="match status" value="1"/>
</dbReference>
<proteinExistence type="predicted"/>
<name>A0A850YRK3_9PASS</name>
<dbReference type="GO" id="GO:0006357">
    <property type="term" value="P:regulation of transcription by RNA polymerase II"/>
    <property type="evidence" value="ECO:0007669"/>
    <property type="project" value="TreeGrafter"/>
</dbReference>
<dbReference type="GO" id="GO:0000978">
    <property type="term" value="F:RNA polymerase II cis-regulatory region sequence-specific DNA binding"/>
    <property type="evidence" value="ECO:0007669"/>
    <property type="project" value="TreeGrafter"/>
</dbReference>
<feature type="compositionally biased region" description="Basic and acidic residues" evidence="10">
    <location>
        <begin position="77"/>
        <end position="93"/>
    </location>
</feature>
<evidence type="ECO:0000313" key="13">
    <source>
        <dbReference type="Proteomes" id="UP000629438"/>
    </source>
</evidence>
<evidence type="ECO:0000256" key="5">
    <source>
        <dbReference type="ARBA" id="ARBA00022833"/>
    </source>
</evidence>
<dbReference type="GO" id="GO:0008270">
    <property type="term" value="F:zinc ion binding"/>
    <property type="evidence" value="ECO:0007669"/>
    <property type="project" value="UniProtKB-KW"/>
</dbReference>
<keyword evidence="6" id="KW-0805">Transcription regulation</keyword>
<keyword evidence="5" id="KW-0862">Zinc</keyword>
<keyword evidence="13" id="KW-1185">Reference proteome</keyword>
<dbReference type="SMART" id="SM00355">
    <property type="entry name" value="ZnF_C2H2"/>
    <property type="match status" value="2"/>
</dbReference>
<keyword evidence="7" id="KW-0238">DNA-binding</keyword>
<dbReference type="InterPro" id="IPR050589">
    <property type="entry name" value="Ikaros_C2H2-ZF"/>
</dbReference>
<gene>
    <name evidence="12" type="primary">Znf25</name>
    <name evidence="12" type="ORF">TICMUR_R12344</name>
</gene>
<dbReference type="EMBL" id="WAAG01004043">
    <property type="protein sequence ID" value="NWH96986.1"/>
    <property type="molecule type" value="Genomic_DNA"/>
</dbReference>
<keyword evidence="8" id="KW-0539">Nucleus</keyword>
<organism evidence="12 13">
    <name type="scientific">Tichodroma muraria</name>
    <dbReference type="NCBI Taxonomy" id="237442"/>
    <lineage>
        <taxon>Eukaryota</taxon>
        <taxon>Metazoa</taxon>
        <taxon>Chordata</taxon>
        <taxon>Craniata</taxon>
        <taxon>Vertebrata</taxon>
        <taxon>Euteleostomi</taxon>
        <taxon>Archelosauria</taxon>
        <taxon>Archosauria</taxon>
        <taxon>Dinosauria</taxon>
        <taxon>Saurischia</taxon>
        <taxon>Theropoda</taxon>
        <taxon>Coelurosauria</taxon>
        <taxon>Aves</taxon>
        <taxon>Neognathae</taxon>
        <taxon>Neoaves</taxon>
        <taxon>Telluraves</taxon>
        <taxon>Australaves</taxon>
        <taxon>Passeriformes</taxon>
        <taxon>Sittidae</taxon>
        <taxon>Tichodroma</taxon>
    </lineage>
</organism>
<dbReference type="FunFam" id="3.30.160.60:FF:000145">
    <property type="entry name" value="Zinc finger protein 574"/>
    <property type="match status" value="1"/>
</dbReference>
<feature type="non-terminal residue" evidence="12">
    <location>
        <position position="93"/>
    </location>
</feature>
<evidence type="ECO:0000259" key="11">
    <source>
        <dbReference type="PROSITE" id="PS50157"/>
    </source>
</evidence>
<dbReference type="PROSITE" id="PS50157">
    <property type="entry name" value="ZINC_FINGER_C2H2_2"/>
    <property type="match status" value="2"/>
</dbReference>
<dbReference type="Proteomes" id="UP000629438">
    <property type="component" value="Unassembled WGS sequence"/>
</dbReference>
<evidence type="ECO:0000256" key="2">
    <source>
        <dbReference type="ARBA" id="ARBA00022723"/>
    </source>
</evidence>
<dbReference type="GO" id="GO:0003700">
    <property type="term" value="F:DNA-binding transcription factor activity"/>
    <property type="evidence" value="ECO:0007669"/>
    <property type="project" value="TreeGrafter"/>
</dbReference>
<dbReference type="PANTHER" id="PTHR24404">
    <property type="entry name" value="ZINC FINGER PROTEIN"/>
    <property type="match status" value="1"/>
</dbReference>
<feature type="non-terminal residue" evidence="12">
    <location>
        <position position="1"/>
    </location>
</feature>
<keyword evidence="2" id="KW-0479">Metal-binding</keyword>